<keyword evidence="4" id="KW-1185">Reference proteome</keyword>
<evidence type="ECO:0000313" key="2">
    <source>
        <dbReference type="EMBL" id="MBB4006489.1"/>
    </source>
</evidence>
<organism evidence="3 4">
    <name type="scientific">Allorhizobium taibaishanense</name>
    <dbReference type="NCBI Taxonomy" id="887144"/>
    <lineage>
        <taxon>Bacteria</taxon>
        <taxon>Pseudomonadati</taxon>
        <taxon>Pseudomonadota</taxon>
        <taxon>Alphaproteobacteria</taxon>
        <taxon>Hyphomicrobiales</taxon>
        <taxon>Rhizobiaceae</taxon>
        <taxon>Rhizobium/Agrobacterium group</taxon>
        <taxon>Allorhizobium</taxon>
    </lineage>
</organism>
<comment type="caution">
    <text evidence="3">The sequence shown here is derived from an EMBL/GenBank/DDBJ whole genome shotgun (WGS) entry which is preliminary data.</text>
</comment>
<dbReference type="Proteomes" id="UP000544107">
    <property type="component" value="Unassembled WGS sequence"/>
</dbReference>
<evidence type="ECO:0000313" key="4">
    <source>
        <dbReference type="Proteomes" id="UP000185598"/>
    </source>
</evidence>
<gene>
    <name evidence="3" type="ORF">BJF91_20520</name>
    <name evidence="2" type="ORF">GGQ71_000725</name>
</gene>
<evidence type="ECO:0000313" key="5">
    <source>
        <dbReference type="Proteomes" id="UP000544107"/>
    </source>
</evidence>
<dbReference type="EMBL" id="MKIN01000022">
    <property type="protein sequence ID" value="OLP49426.1"/>
    <property type="molecule type" value="Genomic_DNA"/>
</dbReference>
<evidence type="ECO:0000256" key="1">
    <source>
        <dbReference type="SAM" id="MobiDB-lite"/>
    </source>
</evidence>
<feature type="region of interest" description="Disordered" evidence="1">
    <location>
        <begin position="89"/>
        <end position="115"/>
    </location>
</feature>
<dbReference type="STRING" id="887144.BJF91_20520"/>
<dbReference type="AlphaFoldDB" id="A0A1Q9A4G4"/>
<accession>A0A1Q9A4G4</accession>
<dbReference type="Proteomes" id="UP000185598">
    <property type="component" value="Unassembled WGS sequence"/>
</dbReference>
<evidence type="ECO:0000313" key="3">
    <source>
        <dbReference type="EMBL" id="OLP49426.1"/>
    </source>
</evidence>
<name>A0A1Q9A4G4_9HYPH</name>
<protein>
    <submittedName>
        <fullName evidence="3">Uncharacterized protein</fullName>
    </submittedName>
</protein>
<dbReference type="RefSeq" id="WP_075615216.1">
    <property type="nucleotide sequence ID" value="NZ_JACIED010000001.1"/>
</dbReference>
<reference evidence="2 5" key="2">
    <citation type="submission" date="2020-08" db="EMBL/GenBank/DDBJ databases">
        <title>Genomic Encyclopedia of Type Strains, Phase IV (KMG-IV): sequencing the most valuable type-strain genomes for metagenomic binning, comparative biology and taxonomic classification.</title>
        <authorList>
            <person name="Goeker M."/>
        </authorList>
    </citation>
    <scope>NUCLEOTIDE SEQUENCE [LARGE SCALE GENOMIC DNA]</scope>
    <source>
        <strain evidence="2 5">DSM 100021</strain>
    </source>
</reference>
<sequence>MTTYYRLGNFTPMNFTPRDPQDLQGYARGLSVSTTLPLNRAQMLDDDTFTIVSAIATPTANDPNHHSVRPTEGGNVALTQWAQTRAALADDNSWDNPAVSNYSNDLYDSRTGQVN</sequence>
<proteinExistence type="predicted"/>
<feature type="compositionally biased region" description="Polar residues" evidence="1">
    <location>
        <begin position="94"/>
        <end position="115"/>
    </location>
</feature>
<reference evidence="3 4" key="1">
    <citation type="submission" date="2016-09" db="EMBL/GenBank/DDBJ databases">
        <title>Rhizobium oryziradicis sp. nov., isolated from the root of rice.</title>
        <authorList>
            <person name="Zhao J."/>
            <person name="Zhang X."/>
        </authorList>
    </citation>
    <scope>NUCLEOTIDE SEQUENCE [LARGE SCALE GENOMIC DNA]</scope>
    <source>
        <strain evidence="3 4">14971</strain>
    </source>
</reference>
<dbReference type="EMBL" id="JACIED010000001">
    <property type="protein sequence ID" value="MBB4006489.1"/>
    <property type="molecule type" value="Genomic_DNA"/>
</dbReference>